<dbReference type="RefSeq" id="WP_005372151.1">
    <property type="nucleotide sequence ID" value="NZ_CM001475.1"/>
</dbReference>
<dbReference type="STRING" id="686340.Metal_2156"/>
<dbReference type="EMBL" id="CM001475">
    <property type="protein sequence ID" value="EIC29909.1"/>
    <property type="molecule type" value="Genomic_DNA"/>
</dbReference>
<evidence type="ECO:0008006" key="3">
    <source>
        <dbReference type="Google" id="ProtNLM"/>
    </source>
</evidence>
<accession>H8GR82</accession>
<evidence type="ECO:0000313" key="1">
    <source>
        <dbReference type="EMBL" id="EIC29909.1"/>
    </source>
</evidence>
<sequence>MESADRVRANTSEAINRRIDRAIEARVREYAQKSSVEITRRIDELDREWDIERLLETNASALAFTGLLLGITKNVKWLLLPAVVLPFLFQHAVQGWCPPVPLLRRLGVRTRKEIDREKYALKALRGDFHTTETAGLPKPD</sequence>
<reference evidence="1 2" key="1">
    <citation type="journal article" date="2013" name="Genome Announc.">
        <title>Genome Sequence of the Obligate Gammaproteobacterial Methanotroph Methylomicrobium album Strain BG8.</title>
        <authorList>
            <person name="Kits K.D."/>
            <person name="Kalyuzhnaya M.G."/>
            <person name="Klotz M.G."/>
            <person name="Jetten M.S."/>
            <person name="Op den Camp H.J."/>
            <person name="Vuilleumier S."/>
            <person name="Bringel F."/>
            <person name="Dispirito A.A."/>
            <person name="Murrell J.C."/>
            <person name="Bruce D."/>
            <person name="Cheng J.F."/>
            <person name="Copeland A."/>
            <person name="Goodwin L."/>
            <person name="Hauser L."/>
            <person name="Lajus A."/>
            <person name="Land M.L."/>
            <person name="Lapidus A."/>
            <person name="Lucas S."/>
            <person name="Medigue C."/>
            <person name="Pitluck S."/>
            <person name="Woyke T."/>
            <person name="Zeytun A."/>
            <person name="Stein L.Y."/>
        </authorList>
    </citation>
    <scope>NUCLEOTIDE SEQUENCE [LARGE SCALE GENOMIC DNA]</scope>
    <source>
        <strain evidence="1 2">BG8</strain>
    </source>
</reference>
<organism evidence="1 2">
    <name type="scientific">Methylomicrobium album BG8</name>
    <dbReference type="NCBI Taxonomy" id="686340"/>
    <lineage>
        <taxon>Bacteria</taxon>
        <taxon>Pseudomonadati</taxon>
        <taxon>Pseudomonadota</taxon>
        <taxon>Gammaproteobacteria</taxon>
        <taxon>Methylococcales</taxon>
        <taxon>Methylococcaceae</taxon>
        <taxon>Methylomicrobium</taxon>
    </lineage>
</organism>
<protein>
    <recommendedName>
        <fullName evidence="3">DUF2892 domain-containing protein</fullName>
    </recommendedName>
</protein>
<gene>
    <name evidence="1" type="ORF">Metal_2156</name>
</gene>
<dbReference type="eggNOG" id="ENOG5031H39">
    <property type="taxonomic scope" value="Bacteria"/>
</dbReference>
<dbReference type="Gene3D" id="6.10.140.1340">
    <property type="match status" value="1"/>
</dbReference>
<keyword evidence="2" id="KW-1185">Reference proteome</keyword>
<evidence type="ECO:0000313" key="2">
    <source>
        <dbReference type="Proteomes" id="UP000005090"/>
    </source>
</evidence>
<dbReference type="AlphaFoldDB" id="H8GR82"/>
<dbReference type="HOGENOM" id="CLU_126527_0_0_6"/>
<name>H8GR82_METAL</name>
<dbReference type="Proteomes" id="UP000005090">
    <property type="component" value="Chromosome"/>
</dbReference>
<proteinExistence type="predicted"/>